<dbReference type="InterPro" id="IPR053195">
    <property type="entry name" value="Bax-like"/>
</dbReference>
<dbReference type="PANTHER" id="PTHR40572">
    <property type="entry name" value="PROTEIN BAX"/>
    <property type="match status" value="1"/>
</dbReference>
<proteinExistence type="predicted"/>
<reference evidence="2" key="1">
    <citation type="journal article" date="2010" name="Insect Mol. Biol.">
        <title>The draft genome sequence of Arsenophonus nasoniae, son-killer bacterium of Nasonia vitripennis, reveals genes associated with virulence and symbiosis.</title>
        <authorList>
            <person name="Wilkes T."/>
            <person name="Darby A.C."/>
            <person name="Choi J."/>
            <person name="Colborne J.K."/>
            <person name="Werren J.H."/>
            <person name="Hurst G.D.D."/>
        </authorList>
    </citation>
    <scope>NUCLEOTIDE SEQUENCE</scope>
</reference>
<evidence type="ECO:0000259" key="1">
    <source>
        <dbReference type="SMART" id="SM00047"/>
    </source>
</evidence>
<dbReference type="EMBL" id="FN545158">
    <property type="protein sequence ID" value="CBA71736.1"/>
    <property type="molecule type" value="Genomic_DNA"/>
</dbReference>
<dbReference type="SMART" id="SM00047">
    <property type="entry name" value="LYZ2"/>
    <property type="match status" value="1"/>
</dbReference>
<dbReference type="InterPro" id="IPR002901">
    <property type="entry name" value="MGlyc_endo_b_GlcNAc-like_dom"/>
</dbReference>
<dbReference type="AlphaFoldDB" id="D2TWI2"/>
<sequence>MLNLSARICAIFVQLETRRSAMPSRTMRTNAVFAFLMLLLSTSFSYSSTSTSLSLNEYYHKPVQTKELTRLPDMRKYPSGAARKKAFLKAIVPIIEKYNYKIMQDRQWLLSKRYNKNWNAADKQRLNQICTSYNIQCSSPASLNWNNLLSRVDIIPTHFVVTQAATESGWGASGLAQKNNNLFGMKCGRKCTYSKGTIKGYAVYSSIDASVNAYLRNLNTNNAYQLLRNSRAQQRRTQNSLNTSVLIDHLKNYSQLGREYNRYLQQMFSSNEELITQVQQNMPKHI</sequence>
<dbReference type="NCBIfam" id="NF007681">
    <property type="entry name" value="PRK10356.1"/>
    <property type="match status" value="1"/>
</dbReference>
<feature type="domain" description="Mannosyl-glycoprotein endo-beta-N-acetylglucosamidase-like" evidence="1">
    <location>
        <begin position="128"/>
        <end position="261"/>
    </location>
</feature>
<gene>
    <name evidence="2" type="ORF">ARN_04120</name>
</gene>
<dbReference type="PANTHER" id="PTHR40572:SF1">
    <property type="entry name" value="PROTEIN BAX"/>
    <property type="match status" value="1"/>
</dbReference>
<dbReference type="Pfam" id="PF01832">
    <property type="entry name" value="Glucosaminidase"/>
    <property type="match status" value="1"/>
</dbReference>
<dbReference type="CAZy" id="GH73">
    <property type="family name" value="Glycoside Hydrolase Family 73"/>
</dbReference>
<dbReference type="GO" id="GO:0004040">
    <property type="term" value="F:amidase activity"/>
    <property type="evidence" value="ECO:0007669"/>
    <property type="project" value="InterPro"/>
</dbReference>
<dbReference type="Gene3D" id="1.10.530.10">
    <property type="match status" value="1"/>
</dbReference>
<evidence type="ECO:0000313" key="2">
    <source>
        <dbReference type="EMBL" id="CBA71736.1"/>
    </source>
</evidence>
<organism evidence="2">
    <name type="scientific">Arsenophonus nasoniae</name>
    <name type="common">son-killer infecting Nasonia vitripennis</name>
    <dbReference type="NCBI Taxonomy" id="638"/>
    <lineage>
        <taxon>Bacteria</taxon>
        <taxon>Pseudomonadati</taxon>
        <taxon>Pseudomonadota</taxon>
        <taxon>Gammaproteobacteria</taxon>
        <taxon>Enterobacterales</taxon>
        <taxon>Morganellaceae</taxon>
        <taxon>Arsenophonus</taxon>
    </lineage>
</organism>
<accession>D2TWI2</accession>
<name>D2TWI2_9GAMM</name>
<protein>
    <submittedName>
        <fullName evidence="2">Mannosyl-glycoprotein endo-beta-N-acetylglucosaminidase</fullName>
    </submittedName>
</protein>